<evidence type="ECO:0000259" key="11">
    <source>
        <dbReference type="PROSITE" id="PS51847"/>
    </source>
</evidence>
<dbReference type="EMBL" id="JBBWUH010000004">
    <property type="protein sequence ID" value="KAK8170069.1"/>
    <property type="molecule type" value="Genomic_DNA"/>
</dbReference>
<feature type="compositionally biased region" description="Low complexity" evidence="9">
    <location>
        <begin position="518"/>
        <end position="536"/>
    </location>
</feature>
<keyword evidence="6" id="KW-0446">Lipid-binding</keyword>
<evidence type="ECO:0000313" key="13">
    <source>
        <dbReference type="Proteomes" id="UP001456524"/>
    </source>
</evidence>
<evidence type="ECO:0000256" key="2">
    <source>
        <dbReference type="ARBA" id="ARBA00022692"/>
    </source>
</evidence>
<evidence type="ECO:0000313" key="12">
    <source>
        <dbReference type="EMBL" id="KAK8170069.1"/>
    </source>
</evidence>
<dbReference type="PANTHER" id="PTHR13466:SF0">
    <property type="entry name" value="SMP-LTD DOMAIN-CONTAINING PROTEIN"/>
    <property type="match status" value="1"/>
</dbReference>
<protein>
    <recommendedName>
        <fullName evidence="8">Maintenance of mitochondrial morphology protein 1</fullName>
    </recommendedName>
</protein>
<feature type="domain" description="SMP-LTD" evidence="11">
    <location>
        <begin position="108"/>
        <end position="345"/>
    </location>
</feature>
<gene>
    <name evidence="8" type="primary">MMM1</name>
    <name evidence="12" type="ORF">IWX90DRAFT_513335</name>
</gene>
<evidence type="ECO:0000256" key="10">
    <source>
        <dbReference type="SAM" id="Phobius"/>
    </source>
</evidence>
<dbReference type="InterPro" id="IPR019411">
    <property type="entry name" value="MMM1_dom"/>
</dbReference>
<comment type="caution">
    <text evidence="12">The sequence shown here is derived from an EMBL/GenBank/DDBJ whole genome shotgun (WGS) entry which is preliminary data.</text>
</comment>
<feature type="compositionally biased region" description="Basic and acidic residues" evidence="9">
    <location>
        <begin position="452"/>
        <end position="484"/>
    </location>
</feature>
<evidence type="ECO:0000256" key="1">
    <source>
        <dbReference type="ARBA" id="ARBA00022448"/>
    </source>
</evidence>
<keyword evidence="1" id="KW-0813">Transport</keyword>
<keyword evidence="3 8" id="KW-0256">Endoplasmic reticulum</keyword>
<evidence type="ECO:0000256" key="4">
    <source>
        <dbReference type="ARBA" id="ARBA00022989"/>
    </source>
</evidence>
<feature type="compositionally biased region" description="Acidic residues" evidence="9">
    <location>
        <begin position="359"/>
        <end position="373"/>
    </location>
</feature>
<feature type="compositionally biased region" description="Polar residues" evidence="9">
    <location>
        <begin position="64"/>
        <end position="76"/>
    </location>
</feature>
<name>A0ABR1XXE2_9PEZI</name>
<feature type="compositionally biased region" description="Low complexity" evidence="9">
    <location>
        <begin position="271"/>
        <end position="284"/>
    </location>
</feature>
<dbReference type="PROSITE" id="PS51847">
    <property type="entry name" value="SMP"/>
    <property type="match status" value="1"/>
</dbReference>
<feature type="compositionally biased region" description="Low complexity" evidence="9">
    <location>
        <begin position="420"/>
        <end position="445"/>
    </location>
</feature>
<reference evidence="12 13" key="1">
    <citation type="journal article" date="2022" name="G3 (Bethesda)">
        <title>Enemy or ally: a genomic approach to elucidate the lifestyle of Phyllosticta citrichinaensis.</title>
        <authorList>
            <person name="Buijs V.A."/>
            <person name="Groenewald J.Z."/>
            <person name="Haridas S."/>
            <person name="LaButti K.M."/>
            <person name="Lipzen A."/>
            <person name="Martin F.M."/>
            <person name="Barry K."/>
            <person name="Grigoriev I.V."/>
            <person name="Crous P.W."/>
            <person name="Seidl M.F."/>
        </authorList>
    </citation>
    <scope>NUCLEOTIDE SEQUENCE [LARGE SCALE GENOMIC DNA]</scope>
    <source>
        <strain evidence="12 13">CBS 129764</strain>
    </source>
</reference>
<feature type="region of interest" description="Disordered" evidence="9">
    <location>
        <begin position="255"/>
        <end position="284"/>
    </location>
</feature>
<feature type="topological domain" description="Lumenal" evidence="8">
    <location>
        <begin position="1"/>
        <end position="21"/>
    </location>
</feature>
<evidence type="ECO:0000256" key="9">
    <source>
        <dbReference type="SAM" id="MobiDB-lite"/>
    </source>
</evidence>
<feature type="region of interest" description="Disordered" evidence="9">
    <location>
        <begin position="50"/>
        <end position="91"/>
    </location>
</feature>
<dbReference type="InterPro" id="IPR031468">
    <property type="entry name" value="SMP_LBD"/>
</dbReference>
<organism evidence="12 13">
    <name type="scientific">Phyllosticta citrichinensis</name>
    <dbReference type="NCBI Taxonomy" id="1130410"/>
    <lineage>
        <taxon>Eukaryota</taxon>
        <taxon>Fungi</taxon>
        <taxon>Dikarya</taxon>
        <taxon>Ascomycota</taxon>
        <taxon>Pezizomycotina</taxon>
        <taxon>Dothideomycetes</taxon>
        <taxon>Dothideomycetes incertae sedis</taxon>
        <taxon>Botryosphaeriales</taxon>
        <taxon>Phyllostictaceae</taxon>
        <taxon>Phyllosticta</taxon>
    </lineage>
</organism>
<evidence type="ECO:0000256" key="8">
    <source>
        <dbReference type="HAMAP-Rule" id="MF_03103"/>
    </source>
</evidence>
<comment type="function">
    <text evidence="8">Component of the ERMES/MDM complex, which serves as a molecular tether to connect the endoplasmic reticulum (ER) and mitochondria. Components of this complex are involved in the control of mitochondrial shape and protein biogenesis, and function in nonvesicular lipid trafficking between the ER and mitochondria. The MDM12-MMM1 subcomplex functions in the major beta-barrel assembly pathway that is responsible for biogenesis of all outer membrane beta-barrel proteins, and acts in a late step after the SAM complex. The MDM10-MDM12-MMM1 subcomplex further acts in the TOM40-specific pathway after the action of the MDM12-MMM1 complex. Essential for establishing and maintaining the structure of mitochondria and maintenance of mtDNA nucleoids.</text>
</comment>
<sequence length="544" mass="58314">MAAATAPTPAPQPSSLSFTQGFLLGQISITLIIFCFIKFFIFGEPPPPEVRHATRGAERRQRTLSHQRSLGPNSSLLRHKHSTILRPPPPVTSDTILAKTYYNVKGHQPESLDWFNVLVAQTIAQLRADARQDGAVLTSLTNILNGPTRPDWLGEIRVTEIELGDEFPIFSNCRIIPVEDGGFGLGSPSKNEGSNSSEGRLQARMDVDLSDVITLGIETTLKLNWPKPQVATLPVALAVSVTRFSGTLAVSFIPSAQPPSSNDDDDDDAEPNNSRNSTSSHTHTPTTLAFTFLDDYRLDLSVRSLLGSRSRLQDVPKIAQLIESRLHTWFDERCVEPRFQQILLPSLWPRKRNTRGGEDEAADADLSGQEDADEGGRHENQPAGAPSPAMDASPPRPKPGAAERGSLKSLRGGGSGGNGTATPLGAAAATTTTATNASKQAAATANRSPHVPADELEARMAAEGQKMREAEQRAKKLERTRSMRGESAATRPGNLRLRSTGTFPHSSREASARGDWMGGSPSPASAAARSMPGSMPGAPTTPTL</sequence>
<keyword evidence="13" id="KW-1185">Reference proteome</keyword>
<keyword evidence="5" id="KW-0445">Lipid transport</keyword>
<dbReference type="InterPro" id="IPR027537">
    <property type="entry name" value="Mmm1"/>
</dbReference>
<comment type="similarity">
    <text evidence="8">Belongs to the MMM1 family.</text>
</comment>
<evidence type="ECO:0000256" key="5">
    <source>
        <dbReference type="ARBA" id="ARBA00023055"/>
    </source>
</evidence>
<feature type="topological domain" description="Cytoplasmic" evidence="8">
    <location>
        <begin position="43"/>
        <end position="544"/>
    </location>
</feature>
<comment type="subcellular location">
    <subcellularLocation>
        <location evidence="8">Endoplasmic reticulum membrane</location>
        <topology evidence="8">Single-pass type I membrane protein</topology>
    </subcellularLocation>
    <text evidence="8">The ERMES/MDM complex localizes to a few discrete foci (around 10 per single cell), that represent mitochondria-endoplasmic reticulum junctions. These foci are often found next to mtDNA nucleoids.</text>
</comment>
<dbReference type="HAMAP" id="MF_03103">
    <property type="entry name" value="Mmm1"/>
    <property type="match status" value="1"/>
</dbReference>
<evidence type="ECO:0000256" key="3">
    <source>
        <dbReference type="ARBA" id="ARBA00022824"/>
    </source>
</evidence>
<keyword evidence="4 8" id="KW-1133">Transmembrane helix</keyword>
<evidence type="ECO:0000256" key="7">
    <source>
        <dbReference type="ARBA" id="ARBA00023136"/>
    </source>
</evidence>
<feature type="compositionally biased region" description="Basic and acidic residues" evidence="9">
    <location>
        <begin position="50"/>
        <end position="61"/>
    </location>
</feature>
<dbReference type="Proteomes" id="UP001456524">
    <property type="component" value="Unassembled WGS sequence"/>
</dbReference>
<evidence type="ECO:0000256" key="6">
    <source>
        <dbReference type="ARBA" id="ARBA00023121"/>
    </source>
</evidence>
<feature type="transmembrane region" description="Helical" evidence="10">
    <location>
        <begin position="21"/>
        <end position="42"/>
    </location>
</feature>
<feature type="region of interest" description="Disordered" evidence="9">
    <location>
        <begin position="350"/>
        <end position="544"/>
    </location>
</feature>
<dbReference type="CDD" id="cd21671">
    <property type="entry name" value="SMP_Mmm1"/>
    <property type="match status" value="1"/>
</dbReference>
<proteinExistence type="inferred from homology"/>
<comment type="subunit">
    <text evidence="8">Homodimer. Component of the ER-mitochondria encounter structure (ERMES) or MDM complex, composed of MMM1, MDM10, MDM12 and MDM34. A MMM1 homodimer associates with one molecule of MDM12 on each side in a pairwise head-to-tail manner, and the SMP-LTD domains of MMM1 and MDM12 generate a continuous hydrophobic tunnel for phospholipid trafficking.</text>
</comment>
<accession>A0ABR1XXE2</accession>
<keyword evidence="2 8" id="KW-0812">Transmembrane</keyword>
<dbReference type="PANTHER" id="PTHR13466">
    <property type="entry name" value="TEX2 PROTEIN-RELATED"/>
    <property type="match status" value="1"/>
</dbReference>
<dbReference type="Pfam" id="PF10296">
    <property type="entry name" value="MMM1"/>
    <property type="match status" value="1"/>
</dbReference>
<keyword evidence="7 8" id="KW-0472">Membrane</keyword>